<dbReference type="AlphaFoldDB" id="A0A7J8BN88"/>
<gene>
    <name evidence="2" type="ORF">HJG59_011762</name>
</gene>
<evidence type="ECO:0000313" key="2">
    <source>
        <dbReference type="EMBL" id="KAF6399885.1"/>
    </source>
</evidence>
<feature type="domain" description="Phospholipase/carboxylesterase/thioesterase" evidence="1">
    <location>
        <begin position="4"/>
        <end position="52"/>
    </location>
</feature>
<dbReference type="Gene3D" id="3.40.50.1820">
    <property type="entry name" value="alpha/beta hydrolase"/>
    <property type="match status" value="1"/>
</dbReference>
<proteinExistence type="predicted"/>
<accession>A0A7J8BN88</accession>
<dbReference type="Pfam" id="PF02230">
    <property type="entry name" value="Abhydrolase_2"/>
    <property type="match status" value="1"/>
</dbReference>
<name>A0A7J8BN88_MOLMO</name>
<comment type="caution">
    <text evidence="2">The sequence shown here is derived from an EMBL/GenBank/DDBJ whole genome shotgun (WGS) entry which is preliminary data.</text>
</comment>
<dbReference type="EMBL" id="JACASF010000023">
    <property type="protein sequence ID" value="KAF6399885.1"/>
    <property type="molecule type" value="Genomic_DNA"/>
</dbReference>
<dbReference type="InterPro" id="IPR029058">
    <property type="entry name" value="AB_hydrolase_fold"/>
</dbReference>
<dbReference type="InterPro" id="IPR003140">
    <property type="entry name" value="PLipase/COase/thioEstase"/>
</dbReference>
<sequence>MKGGISNVWFDRVRISNDCPEHLESIDAMCQVLTELIDDEVNSGIKKNRILIASW</sequence>
<organism evidence="2 3">
    <name type="scientific">Molossus molossus</name>
    <name type="common">Pallas' mastiff bat</name>
    <name type="synonym">Vespertilio molossus</name>
    <dbReference type="NCBI Taxonomy" id="27622"/>
    <lineage>
        <taxon>Eukaryota</taxon>
        <taxon>Metazoa</taxon>
        <taxon>Chordata</taxon>
        <taxon>Craniata</taxon>
        <taxon>Vertebrata</taxon>
        <taxon>Euteleostomi</taxon>
        <taxon>Mammalia</taxon>
        <taxon>Eutheria</taxon>
        <taxon>Laurasiatheria</taxon>
        <taxon>Chiroptera</taxon>
        <taxon>Yangochiroptera</taxon>
        <taxon>Molossidae</taxon>
        <taxon>Molossus</taxon>
    </lineage>
</organism>
<reference evidence="2 3" key="1">
    <citation type="journal article" date="2020" name="Nature">
        <title>Six reference-quality genomes reveal evolution of bat adaptations.</title>
        <authorList>
            <person name="Jebb D."/>
            <person name="Huang Z."/>
            <person name="Pippel M."/>
            <person name="Hughes G.M."/>
            <person name="Lavrichenko K."/>
            <person name="Devanna P."/>
            <person name="Winkler S."/>
            <person name="Jermiin L.S."/>
            <person name="Skirmuntt E.C."/>
            <person name="Katzourakis A."/>
            <person name="Burkitt-Gray L."/>
            <person name="Ray D.A."/>
            <person name="Sullivan K.A.M."/>
            <person name="Roscito J.G."/>
            <person name="Kirilenko B.M."/>
            <person name="Davalos L.M."/>
            <person name="Corthals A.P."/>
            <person name="Power M.L."/>
            <person name="Jones G."/>
            <person name="Ransome R.D."/>
            <person name="Dechmann D.K.N."/>
            <person name="Locatelli A.G."/>
            <person name="Puechmaille S.J."/>
            <person name="Fedrigo O."/>
            <person name="Jarvis E.D."/>
            <person name="Hiller M."/>
            <person name="Vernes S.C."/>
            <person name="Myers E.W."/>
            <person name="Teeling E.C."/>
        </authorList>
    </citation>
    <scope>NUCLEOTIDE SEQUENCE [LARGE SCALE GENOMIC DNA]</scope>
    <source>
        <strain evidence="2">MMolMol1</strain>
        <tissue evidence="2">Muscle</tissue>
    </source>
</reference>
<evidence type="ECO:0000259" key="1">
    <source>
        <dbReference type="Pfam" id="PF02230"/>
    </source>
</evidence>
<evidence type="ECO:0000313" key="3">
    <source>
        <dbReference type="Proteomes" id="UP000550707"/>
    </source>
</evidence>
<protein>
    <submittedName>
        <fullName evidence="2">Lysophospholipase like 1</fullName>
    </submittedName>
</protein>
<dbReference type="GO" id="GO:0016787">
    <property type="term" value="F:hydrolase activity"/>
    <property type="evidence" value="ECO:0007669"/>
    <property type="project" value="InterPro"/>
</dbReference>
<dbReference type="Proteomes" id="UP000550707">
    <property type="component" value="Unassembled WGS sequence"/>
</dbReference>
<keyword evidence="3" id="KW-1185">Reference proteome</keyword>